<keyword evidence="4" id="KW-0472">Membrane</keyword>
<accession>A0A9X0CFK5</accession>
<organism evidence="8 9">
    <name type="scientific">Desmophyllum pertusum</name>
    <dbReference type="NCBI Taxonomy" id="174260"/>
    <lineage>
        <taxon>Eukaryota</taxon>
        <taxon>Metazoa</taxon>
        <taxon>Cnidaria</taxon>
        <taxon>Anthozoa</taxon>
        <taxon>Hexacorallia</taxon>
        <taxon>Scleractinia</taxon>
        <taxon>Caryophylliina</taxon>
        <taxon>Caryophylliidae</taxon>
        <taxon>Desmophyllum</taxon>
    </lineage>
</organism>
<evidence type="ECO:0000256" key="4">
    <source>
        <dbReference type="ARBA" id="ARBA00023136"/>
    </source>
</evidence>
<dbReference type="Proteomes" id="UP001163046">
    <property type="component" value="Unassembled WGS sequence"/>
</dbReference>
<feature type="domain" description="Receptor ligand binding region" evidence="7">
    <location>
        <begin position="2"/>
        <end position="190"/>
    </location>
</feature>
<evidence type="ECO:0000256" key="5">
    <source>
        <dbReference type="ARBA" id="ARBA00023170"/>
    </source>
</evidence>
<dbReference type="AlphaFoldDB" id="A0A9X0CFK5"/>
<keyword evidence="3" id="KW-1133">Transmembrane helix</keyword>
<comment type="subcellular location">
    <subcellularLocation>
        <location evidence="1">Membrane</location>
        <topology evidence="1">Multi-pass membrane protein</topology>
    </subcellularLocation>
</comment>
<evidence type="ECO:0000313" key="8">
    <source>
        <dbReference type="EMBL" id="KAJ7328132.1"/>
    </source>
</evidence>
<dbReference type="GO" id="GO:0004930">
    <property type="term" value="F:G protein-coupled receptor activity"/>
    <property type="evidence" value="ECO:0007669"/>
    <property type="project" value="InterPro"/>
</dbReference>
<keyword evidence="6" id="KW-0325">Glycoprotein</keyword>
<dbReference type="SUPFAM" id="SSF53822">
    <property type="entry name" value="Periplasmic binding protein-like I"/>
    <property type="match status" value="1"/>
</dbReference>
<protein>
    <recommendedName>
        <fullName evidence="7">Receptor ligand binding region domain-containing protein</fullName>
    </recommendedName>
</protein>
<evidence type="ECO:0000256" key="6">
    <source>
        <dbReference type="ARBA" id="ARBA00023180"/>
    </source>
</evidence>
<dbReference type="InterPro" id="IPR028082">
    <property type="entry name" value="Peripla_BP_I"/>
</dbReference>
<dbReference type="PANTHER" id="PTHR24060">
    <property type="entry name" value="METABOTROPIC GLUTAMATE RECEPTOR"/>
    <property type="match status" value="1"/>
</dbReference>
<proteinExistence type="predicted"/>
<evidence type="ECO:0000256" key="1">
    <source>
        <dbReference type="ARBA" id="ARBA00004141"/>
    </source>
</evidence>
<comment type="caution">
    <text evidence="8">The sequence shown here is derived from an EMBL/GenBank/DDBJ whole genome shotgun (WGS) entry which is preliminary data.</text>
</comment>
<reference evidence="8" key="1">
    <citation type="submission" date="2023-01" db="EMBL/GenBank/DDBJ databases">
        <title>Genome assembly of the deep-sea coral Lophelia pertusa.</title>
        <authorList>
            <person name="Herrera S."/>
            <person name="Cordes E."/>
        </authorList>
    </citation>
    <scope>NUCLEOTIDE SEQUENCE</scope>
    <source>
        <strain evidence="8">USNM1676648</strain>
        <tissue evidence="8">Polyp</tissue>
    </source>
</reference>
<evidence type="ECO:0000259" key="7">
    <source>
        <dbReference type="Pfam" id="PF01094"/>
    </source>
</evidence>
<gene>
    <name evidence="8" type="ORF">OS493_025536</name>
</gene>
<dbReference type="Gene3D" id="3.40.50.2300">
    <property type="match status" value="2"/>
</dbReference>
<dbReference type="EMBL" id="MU827798">
    <property type="protein sequence ID" value="KAJ7328132.1"/>
    <property type="molecule type" value="Genomic_DNA"/>
</dbReference>
<keyword evidence="2" id="KW-0812">Transmembrane</keyword>
<dbReference type="CDD" id="cd06350">
    <property type="entry name" value="PBP1_GPCR_family_C-like"/>
    <property type="match status" value="1"/>
</dbReference>
<evidence type="ECO:0000313" key="9">
    <source>
        <dbReference type="Proteomes" id="UP001163046"/>
    </source>
</evidence>
<dbReference type="OrthoDB" id="6021048at2759"/>
<dbReference type="PRINTS" id="PR00248">
    <property type="entry name" value="GPCRMGR"/>
</dbReference>
<dbReference type="InterPro" id="IPR000337">
    <property type="entry name" value="GPCR_3"/>
</dbReference>
<dbReference type="Pfam" id="PF01094">
    <property type="entry name" value="ANF_receptor"/>
    <property type="match status" value="1"/>
</dbReference>
<evidence type="ECO:0000256" key="2">
    <source>
        <dbReference type="ARBA" id="ARBA00022692"/>
    </source>
</evidence>
<dbReference type="InterPro" id="IPR050726">
    <property type="entry name" value="mGluR"/>
</dbReference>
<sequence length="195" mass="22002">MALIGPKESSTAVVIGGCLQMLNVLGISASATSRELSSHTYNHLYRTVPSDIFRAKAMADIIEHFKWSYIAAVGGDDSYGRNGLWSLDKEAATRNSFCVAMTEFIPNEGRILSIRNIVTTLRRRENIRVVILWLYGSYKKYFFSEVKRQNLTGRVWILSDEFPSNSYPDSSSLDGIIIVQPHSFPDVDFKNIKKL</sequence>
<dbReference type="GO" id="GO:0016020">
    <property type="term" value="C:membrane"/>
    <property type="evidence" value="ECO:0007669"/>
    <property type="project" value="UniProtKB-SubCell"/>
</dbReference>
<keyword evidence="5" id="KW-0675">Receptor</keyword>
<evidence type="ECO:0000256" key="3">
    <source>
        <dbReference type="ARBA" id="ARBA00022989"/>
    </source>
</evidence>
<dbReference type="InterPro" id="IPR001828">
    <property type="entry name" value="ANF_lig-bd_rcpt"/>
</dbReference>
<keyword evidence="9" id="KW-1185">Reference proteome</keyword>
<name>A0A9X0CFK5_9CNID</name>